<dbReference type="GO" id="GO:0055088">
    <property type="term" value="P:lipid homeostasis"/>
    <property type="evidence" value="ECO:0007669"/>
    <property type="project" value="TreeGrafter"/>
</dbReference>
<dbReference type="PANTHER" id="PTHR42886">
    <property type="entry name" value="RE40534P-RELATED"/>
    <property type="match status" value="1"/>
</dbReference>
<dbReference type="PANTHER" id="PTHR42886:SF29">
    <property type="entry name" value="PUMMELIG, ISOFORM A"/>
    <property type="match status" value="1"/>
</dbReference>
<dbReference type="Gene3D" id="3.40.50.1820">
    <property type="entry name" value="alpha/beta hydrolase"/>
    <property type="match status" value="1"/>
</dbReference>
<dbReference type="AlphaFoldDB" id="A0A060TIW7"/>
<dbReference type="GO" id="GO:0006654">
    <property type="term" value="P:phosphatidic acid biosynthetic process"/>
    <property type="evidence" value="ECO:0007669"/>
    <property type="project" value="TreeGrafter"/>
</dbReference>
<comment type="similarity">
    <text evidence="1">Belongs to the peptidase S33 family. ABHD4/ABHD5 subfamily.</text>
</comment>
<dbReference type="GO" id="GO:0005743">
    <property type="term" value="C:mitochondrial inner membrane"/>
    <property type="evidence" value="ECO:0007669"/>
    <property type="project" value="TreeGrafter"/>
</dbReference>
<proteinExistence type="inferred from homology"/>
<accession>A0A060TIW7</accession>
<organism evidence="4">
    <name type="scientific">Blastobotrys adeninivorans</name>
    <name type="common">Yeast</name>
    <name type="synonym">Arxula adeninivorans</name>
    <dbReference type="NCBI Taxonomy" id="409370"/>
    <lineage>
        <taxon>Eukaryota</taxon>
        <taxon>Fungi</taxon>
        <taxon>Dikarya</taxon>
        <taxon>Ascomycota</taxon>
        <taxon>Saccharomycotina</taxon>
        <taxon>Dipodascomycetes</taxon>
        <taxon>Dipodascales</taxon>
        <taxon>Trichomonascaceae</taxon>
        <taxon>Blastobotrys</taxon>
    </lineage>
</organism>
<feature type="domain" description="AB hydrolase-1" evidence="3">
    <location>
        <begin position="101"/>
        <end position="425"/>
    </location>
</feature>
<dbReference type="Pfam" id="PF00561">
    <property type="entry name" value="Abhydrolase_1"/>
    <property type="match status" value="1"/>
</dbReference>
<evidence type="ECO:0000256" key="1">
    <source>
        <dbReference type="ARBA" id="ARBA00038097"/>
    </source>
</evidence>
<dbReference type="InterPro" id="IPR000073">
    <property type="entry name" value="AB_hydrolase_1"/>
</dbReference>
<reference evidence="4" key="1">
    <citation type="submission" date="2014-02" db="EMBL/GenBank/DDBJ databases">
        <authorList>
            <person name="Genoscope - CEA"/>
        </authorList>
    </citation>
    <scope>NUCLEOTIDE SEQUENCE</scope>
    <source>
        <strain evidence="4">LS3</strain>
    </source>
</reference>
<protein>
    <submittedName>
        <fullName evidence="4">ARAD1D49852p</fullName>
    </submittedName>
</protein>
<evidence type="ECO:0000259" key="3">
    <source>
        <dbReference type="Pfam" id="PF00561"/>
    </source>
</evidence>
<dbReference type="PhylomeDB" id="A0A060TIW7"/>
<feature type="region of interest" description="Disordered" evidence="2">
    <location>
        <begin position="229"/>
        <end position="264"/>
    </location>
</feature>
<reference evidence="4" key="2">
    <citation type="submission" date="2014-06" db="EMBL/GenBank/DDBJ databases">
        <title>The complete genome of Blastobotrys (Arxula) adeninivorans LS3 - a yeast of biotechnological interest.</title>
        <authorList>
            <person name="Kunze G."/>
            <person name="Gaillardin C."/>
            <person name="Czernicka M."/>
            <person name="Durrens P."/>
            <person name="Martin T."/>
            <person name="Boer E."/>
            <person name="Gabaldon T."/>
            <person name="Cruz J."/>
            <person name="Talla E."/>
            <person name="Marck C."/>
            <person name="Goffeau A."/>
            <person name="Barbe V."/>
            <person name="Baret P."/>
            <person name="Baronian K."/>
            <person name="Beier S."/>
            <person name="Bleykasten C."/>
            <person name="Bode R."/>
            <person name="Casaregola S."/>
            <person name="Despons L."/>
            <person name="Fairhead C."/>
            <person name="Giersberg M."/>
            <person name="Gierski P."/>
            <person name="Hahnel U."/>
            <person name="Hartmann A."/>
            <person name="Jankowska D."/>
            <person name="Jubin C."/>
            <person name="Jung P."/>
            <person name="Lafontaine I."/>
            <person name="Leh-Louis V."/>
            <person name="Lemaire M."/>
            <person name="Marcet-Houben M."/>
            <person name="Mascher M."/>
            <person name="Morel G."/>
            <person name="Richard G.-F."/>
            <person name="Riechen J."/>
            <person name="Sacerdot C."/>
            <person name="Sarkar A."/>
            <person name="Savel G."/>
            <person name="Schacherer J."/>
            <person name="Sherman D."/>
            <person name="Straub M.-L."/>
            <person name="Stein N."/>
            <person name="Thierry A."/>
            <person name="Trautwein-Schult A."/>
            <person name="Westhof E."/>
            <person name="Worch S."/>
            <person name="Dujon B."/>
            <person name="Souciet J.-L."/>
            <person name="Wincker P."/>
            <person name="Scholz U."/>
            <person name="Neuveglise N."/>
        </authorList>
    </citation>
    <scope>NUCLEOTIDE SEQUENCE</scope>
    <source>
        <strain evidence="4">LS3</strain>
    </source>
</reference>
<dbReference type="GO" id="GO:0035965">
    <property type="term" value="P:cardiolipin acyl-chain remodeling"/>
    <property type="evidence" value="ECO:0007669"/>
    <property type="project" value="TreeGrafter"/>
</dbReference>
<evidence type="ECO:0000256" key="2">
    <source>
        <dbReference type="SAM" id="MobiDB-lite"/>
    </source>
</evidence>
<feature type="compositionally biased region" description="Basic and acidic residues" evidence="2">
    <location>
        <begin position="229"/>
        <end position="238"/>
    </location>
</feature>
<dbReference type="InterPro" id="IPR029058">
    <property type="entry name" value="AB_hydrolase_fold"/>
</dbReference>
<dbReference type="SUPFAM" id="SSF53474">
    <property type="entry name" value="alpha/beta-Hydrolases"/>
    <property type="match status" value="1"/>
</dbReference>
<dbReference type="EMBL" id="HG937694">
    <property type="protein sequence ID" value="CDP39101.1"/>
    <property type="molecule type" value="Genomic_DNA"/>
</dbReference>
<evidence type="ECO:0000313" key="4">
    <source>
        <dbReference type="EMBL" id="CDP39101.1"/>
    </source>
</evidence>
<sequence length="440" mass="49543">MPKSDDTKMAAPAAQTTRGTPYKFVPLSYKESFRQWWSSPSAKEAESRVLSYLPFFPEPKGGRTASISEVDIGDGLHLNEFSVTNVGSGSSETAVNPDKNLVILHGYGAGLALFYKNFDAWSSVEGSRMYALDLLGFGRSSRPRFSIKTKDLSEKDDQGRFKAVVETEAWFLDSLERWRQARNLNRFTLVGHSMGGYLAAAYAMKYPERVDKLVLLSPAGVERGYTPDMEKRVRKNDDSETNPALPKVEEEFMESQNDTTKTHEELERSLTNELSTSTRNMSRTFKLLWHSDISPFSIIKLSGFIGPRLISQWSYRRFSDLPESEMKAMHDYVYKIFTGKSSGEFAITRILASGIVARMPLIDRVARAGGLQCPSLWIYGENDWMNVHAGEESVRRLQLHSGKPQAKASFHTVDRAGHHVYLDNPSVVDKLVLDFFTASD</sequence>
<dbReference type="GO" id="GO:0042171">
    <property type="term" value="F:lysophosphatidic acid acyltransferase activity"/>
    <property type="evidence" value="ECO:0007669"/>
    <property type="project" value="TreeGrafter"/>
</dbReference>
<name>A0A060TIW7_BLAAD</name>
<gene>
    <name evidence="4" type="ORF">GNLVRS02_ARAD1D49852g</name>
</gene>
<dbReference type="GO" id="GO:0004623">
    <property type="term" value="F:phospholipase A2 activity"/>
    <property type="evidence" value="ECO:0007669"/>
    <property type="project" value="TreeGrafter"/>
</dbReference>